<reference evidence="6 7" key="1">
    <citation type="journal article" date="2022" name="Allergy">
        <title>Genome assembly and annotation of Periplaneta americana reveal a comprehensive cockroach allergen profile.</title>
        <authorList>
            <person name="Wang L."/>
            <person name="Xiong Q."/>
            <person name="Saelim N."/>
            <person name="Wang L."/>
            <person name="Nong W."/>
            <person name="Wan A.T."/>
            <person name="Shi M."/>
            <person name="Liu X."/>
            <person name="Cao Q."/>
            <person name="Hui J.H.L."/>
            <person name="Sookrung N."/>
            <person name="Leung T.F."/>
            <person name="Tungtrongchitr A."/>
            <person name="Tsui S.K.W."/>
        </authorList>
    </citation>
    <scope>NUCLEOTIDE SEQUENCE [LARGE SCALE GENOMIC DNA]</scope>
    <source>
        <strain evidence="6">PWHHKU_190912</strain>
    </source>
</reference>
<dbReference type="EMBL" id="JAJSOF020000027">
    <property type="protein sequence ID" value="KAJ4433170.1"/>
    <property type="molecule type" value="Genomic_DNA"/>
</dbReference>
<comment type="caution">
    <text evidence="6">The sequence shown here is derived from an EMBL/GenBank/DDBJ whole genome shotgun (WGS) entry which is preliminary data.</text>
</comment>
<feature type="compositionally biased region" description="Basic residues" evidence="4">
    <location>
        <begin position="147"/>
        <end position="158"/>
    </location>
</feature>
<feature type="compositionally biased region" description="Low complexity" evidence="4">
    <location>
        <begin position="124"/>
        <end position="136"/>
    </location>
</feature>
<dbReference type="InterPro" id="IPR013083">
    <property type="entry name" value="Znf_RING/FYVE/PHD"/>
</dbReference>
<evidence type="ECO:0000259" key="5">
    <source>
        <dbReference type="SMART" id="SM00249"/>
    </source>
</evidence>
<dbReference type="InterPro" id="IPR011011">
    <property type="entry name" value="Znf_FYVE_PHD"/>
</dbReference>
<dbReference type="SMART" id="SM00249">
    <property type="entry name" value="PHD"/>
    <property type="match status" value="1"/>
</dbReference>
<gene>
    <name evidence="6" type="ORF">ANN_15427</name>
</gene>
<evidence type="ECO:0000256" key="3">
    <source>
        <dbReference type="ARBA" id="ARBA00022833"/>
    </source>
</evidence>
<dbReference type="Gene3D" id="3.30.40.10">
    <property type="entry name" value="Zinc/RING finger domain, C3HC4 (zinc finger)"/>
    <property type="match status" value="1"/>
</dbReference>
<dbReference type="SUPFAM" id="SSF57903">
    <property type="entry name" value="FYVE/PHD zinc finger"/>
    <property type="match status" value="1"/>
</dbReference>
<dbReference type="InterPro" id="IPR001965">
    <property type="entry name" value="Znf_PHD"/>
</dbReference>
<organism evidence="6 7">
    <name type="scientific">Periplaneta americana</name>
    <name type="common">American cockroach</name>
    <name type="synonym">Blatta americana</name>
    <dbReference type="NCBI Taxonomy" id="6978"/>
    <lineage>
        <taxon>Eukaryota</taxon>
        <taxon>Metazoa</taxon>
        <taxon>Ecdysozoa</taxon>
        <taxon>Arthropoda</taxon>
        <taxon>Hexapoda</taxon>
        <taxon>Insecta</taxon>
        <taxon>Pterygota</taxon>
        <taxon>Neoptera</taxon>
        <taxon>Polyneoptera</taxon>
        <taxon>Dictyoptera</taxon>
        <taxon>Blattodea</taxon>
        <taxon>Blattoidea</taxon>
        <taxon>Blattidae</taxon>
        <taxon>Blattinae</taxon>
        <taxon>Periplaneta</taxon>
    </lineage>
</organism>
<feature type="region of interest" description="Disordered" evidence="4">
    <location>
        <begin position="99"/>
        <end position="212"/>
    </location>
</feature>
<evidence type="ECO:0000256" key="4">
    <source>
        <dbReference type="SAM" id="MobiDB-lite"/>
    </source>
</evidence>
<keyword evidence="2" id="KW-0863">Zinc-finger</keyword>
<protein>
    <recommendedName>
        <fullName evidence="5">Zinc finger PHD-type domain-containing protein</fullName>
    </recommendedName>
</protein>
<sequence length="268" mass="30265">MGFNKVAVSQFFALLAHVIDENKLTGAQIYNCDETAMTVVPKQHSKIIATKGQRQPLDVAFMRPLSLYYEDESVTCYESRNSETERANDIPIVPSSVRPVELTTSVDEPEPLCSEMPDTPTHKPNSLNSSFPSLSPENAMPVPKVKIGQRRVARKRGKQQFSLPAPTKHNCKKHKKPKVKQTKVKRKLLDQEKIGNSEKQSRPKPKKVRKTAEEKDEDTECFYCNELYSTSNEGWVSCVKCKQWAHNSCAGTESDDDDFVLICETCKV</sequence>
<dbReference type="Proteomes" id="UP001148838">
    <property type="component" value="Unassembled WGS sequence"/>
</dbReference>
<feature type="compositionally biased region" description="Basic and acidic residues" evidence="4">
    <location>
        <begin position="187"/>
        <end position="201"/>
    </location>
</feature>
<evidence type="ECO:0000256" key="1">
    <source>
        <dbReference type="ARBA" id="ARBA00022723"/>
    </source>
</evidence>
<feature type="domain" description="Zinc finger PHD-type" evidence="5">
    <location>
        <begin position="220"/>
        <end position="267"/>
    </location>
</feature>
<proteinExistence type="predicted"/>
<feature type="compositionally biased region" description="Basic residues" evidence="4">
    <location>
        <begin position="169"/>
        <end position="186"/>
    </location>
</feature>
<keyword evidence="1" id="KW-0479">Metal-binding</keyword>
<evidence type="ECO:0000256" key="2">
    <source>
        <dbReference type="ARBA" id="ARBA00022771"/>
    </source>
</evidence>
<accession>A0ABQ8SI89</accession>
<name>A0ABQ8SI89_PERAM</name>
<evidence type="ECO:0000313" key="6">
    <source>
        <dbReference type="EMBL" id="KAJ4433170.1"/>
    </source>
</evidence>
<evidence type="ECO:0000313" key="7">
    <source>
        <dbReference type="Proteomes" id="UP001148838"/>
    </source>
</evidence>
<dbReference type="CDD" id="cd15517">
    <property type="entry name" value="PHD_TCF19_like"/>
    <property type="match status" value="1"/>
</dbReference>
<keyword evidence="7" id="KW-1185">Reference proteome</keyword>
<keyword evidence="3" id="KW-0862">Zinc</keyword>